<dbReference type="InterPro" id="IPR055706">
    <property type="entry name" value="Slg1/2_DUF7282"/>
</dbReference>
<dbReference type="EMBL" id="MHKX01000004">
    <property type="protein sequence ID" value="OGY98637.1"/>
    <property type="molecule type" value="Genomic_DNA"/>
</dbReference>
<protein>
    <recommendedName>
        <fullName evidence="2">DUF7282 domain-containing protein</fullName>
    </recommendedName>
</protein>
<dbReference type="Pfam" id="PF23951">
    <property type="entry name" value="DUF7282"/>
    <property type="match status" value="1"/>
</dbReference>
<keyword evidence="1" id="KW-0472">Membrane</keyword>
<gene>
    <name evidence="3" type="ORF">A2855_01235</name>
</gene>
<accession>A0A1G2CDY2</accession>
<keyword evidence="1" id="KW-0812">Transmembrane</keyword>
<evidence type="ECO:0000313" key="4">
    <source>
        <dbReference type="Proteomes" id="UP000179059"/>
    </source>
</evidence>
<evidence type="ECO:0000313" key="3">
    <source>
        <dbReference type="EMBL" id="OGY98637.1"/>
    </source>
</evidence>
<dbReference type="Proteomes" id="UP000179059">
    <property type="component" value="Unassembled WGS sequence"/>
</dbReference>
<keyword evidence="1" id="KW-1133">Transmembrane helix</keyword>
<comment type="caution">
    <text evidence="3">The sequence shown here is derived from an EMBL/GenBank/DDBJ whole genome shotgun (WGS) entry which is preliminary data.</text>
</comment>
<evidence type="ECO:0000259" key="2">
    <source>
        <dbReference type="Pfam" id="PF23951"/>
    </source>
</evidence>
<dbReference type="STRING" id="1798647.A2855_01235"/>
<reference evidence="3 4" key="1">
    <citation type="journal article" date="2016" name="Nat. Commun.">
        <title>Thousands of microbial genomes shed light on interconnected biogeochemical processes in an aquifer system.</title>
        <authorList>
            <person name="Anantharaman K."/>
            <person name="Brown C.T."/>
            <person name="Hug L.A."/>
            <person name="Sharon I."/>
            <person name="Castelle C.J."/>
            <person name="Probst A.J."/>
            <person name="Thomas B.C."/>
            <person name="Singh A."/>
            <person name="Wilkins M.J."/>
            <person name="Karaoz U."/>
            <person name="Brodie E.L."/>
            <person name="Williams K.H."/>
            <person name="Hubbard S.S."/>
            <person name="Banfield J.F."/>
        </authorList>
    </citation>
    <scope>NUCLEOTIDE SEQUENCE [LARGE SCALE GENOMIC DNA]</scope>
</reference>
<dbReference type="AlphaFoldDB" id="A0A1G2CDY2"/>
<proteinExistence type="predicted"/>
<feature type="domain" description="DUF7282" evidence="2">
    <location>
        <begin position="52"/>
        <end position="144"/>
    </location>
</feature>
<feature type="transmembrane region" description="Helical" evidence="1">
    <location>
        <begin position="6"/>
        <end position="25"/>
    </location>
</feature>
<organism evidence="3 4">
    <name type="scientific">Candidatus Liptonbacteria bacterium RIFCSPHIGHO2_01_FULL_57_28</name>
    <dbReference type="NCBI Taxonomy" id="1798647"/>
    <lineage>
        <taxon>Bacteria</taxon>
        <taxon>Candidatus Liptoniibacteriota</taxon>
    </lineage>
</organism>
<sequence>MKTSTVIAVVAVVIVAVVAGIYFTIPGAEQDNTNPPTSSGMLAEENAIIILDQKPGTEITASLVQLAGPGYLVIHEASNGQPGATLGSSALLGVGENTNVSITLSRPMRDGEIFIAMLHAEADGNGAFDIATDPPIASRLGGPINAGFVVSADANVASPVSY</sequence>
<evidence type="ECO:0000256" key="1">
    <source>
        <dbReference type="SAM" id="Phobius"/>
    </source>
</evidence>
<name>A0A1G2CDY2_9BACT</name>